<dbReference type="InterPro" id="IPR013780">
    <property type="entry name" value="Glyco_hydro_b"/>
</dbReference>
<reference evidence="4 5" key="1">
    <citation type="submission" date="2020-08" db="EMBL/GenBank/DDBJ databases">
        <title>Genome public.</title>
        <authorList>
            <person name="Liu C."/>
            <person name="Sun Q."/>
        </authorList>
    </citation>
    <scope>NUCLEOTIDE SEQUENCE [LARGE SCALE GENOMIC DNA]</scope>
    <source>
        <strain evidence="4 5">BX3</strain>
    </source>
</reference>
<dbReference type="Pfam" id="PF00128">
    <property type="entry name" value="Alpha-amylase"/>
    <property type="match status" value="1"/>
</dbReference>
<dbReference type="SUPFAM" id="SSF81296">
    <property type="entry name" value="E set domains"/>
    <property type="match status" value="1"/>
</dbReference>
<gene>
    <name evidence="4" type="ORF">H8700_10355</name>
</gene>
<accession>A0ABR7MWC4</accession>
<dbReference type="Proteomes" id="UP000637513">
    <property type="component" value="Unassembled WGS sequence"/>
</dbReference>
<evidence type="ECO:0000259" key="3">
    <source>
        <dbReference type="SMART" id="SM00642"/>
    </source>
</evidence>
<comment type="caution">
    <text evidence="4">The sequence shown here is derived from an EMBL/GenBank/DDBJ whole genome shotgun (WGS) entry which is preliminary data.</text>
</comment>
<dbReference type="Gene3D" id="2.60.40.1180">
    <property type="entry name" value="Golgi alpha-mannosidase II"/>
    <property type="match status" value="1"/>
</dbReference>
<proteinExistence type="inferred from homology"/>
<dbReference type="EMBL" id="JACRSW010000035">
    <property type="protein sequence ID" value="MBC8558105.1"/>
    <property type="molecule type" value="Genomic_DNA"/>
</dbReference>
<evidence type="ECO:0000313" key="4">
    <source>
        <dbReference type="EMBL" id="MBC8558105.1"/>
    </source>
</evidence>
<dbReference type="InterPro" id="IPR017853">
    <property type="entry name" value="GH"/>
</dbReference>
<evidence type="ECO:0000256" key="2">
    <source>
        <dbReference type="SAM" id="MobiDB-lite"/>
    </source>
</evidence>
<dbReference type="Gene3D" id="2.60.40.10">
    <property type="entry name" value="Immunoglobulins"/>
    <property type="match status" value="1"/>
</dbReference>
<dbReference type="InterPro" id="IPR006047">
    <property type="entry name" value="GH13_cat_dom"/>
</dbReference>
<comment type="similarity">
    <text evidence="1">Belongs to the glycosyl hydrolase 13 family.</text>
</comment>
<evidence type="ECO:0000313" key="5">
    <source>
        <dbReference type="Proteomes" id="UP000637513"/>
    </source>
</evidence>
<name>A0ABR7MWC4_9FIRM</name>
<organism evidence="4 5">
    <name type="scientific">Jutongia hominis</name>
    <dbReference type="NCBI Taxonomy" id="2763664"/>
    <lineage>
        <taxon>Bacteria</taxon>
        <taxon>Bacillati</taxon>
        <taxon>Bacillota</taxon>
        <taxon>Clostridia</taxon>
        <taxon>Lachnospirales</taxon>
        <taxon>Lachnospiraceae</taxon>
        <taxon>Jutongia</taxon>
    </lineage>
</organism>
<dbReference type="SUPFAM" id="SSF51445">
    <property type="entry name" value="(Trans)glycosidases"/>
    <property type="match status" value="1"/>
</dbReference>
<dbReference type="PANTHER" id="PTHR43002">
    <property type="entry name" value="GLYCOGEN DEBRANCHING ENZYME"/>
    <property type="match status" value="1"/>
</dbReference>
<keyword evidence="5" id="KW-1185">Reference proteome</keyword>
<dbReference type="RefSeq" id="WP_249305566.1">
    <property type="nucleotide sequence ID" value="NZ_JACRSW010000035.1"/>
</dbReference>
<dbReference type="Gene3D" id="3.20.20.80">
    <property type="entry name" value="Glycosidases"/>
    <property type="match status" value="2"/>
</dbReference>
<dbReference type="InterPro" id="IPR013783">
    <property type="entry name" value="Ig-like_fold"/>
</dbReference>
<protein>
    <submittedName>
        <fullName evidence="4">Alpha-amylase</fullName>
    </submittedName>
</protein>
<feature type="domain" description="Glycosyl hydrolase family 13 catalytic" evidence="3">
    <location>
        <begin position="180"/>
        <end position="536"/>
    </location>
</feature>
<sequence>MSIDKKILSTMQEENDMTQKEAGSTGKRHLHSTLFSVSAGRVLTLGVTQVEDGVQFAVYLPDHQERYLKLYKKGRKKPDFEILLTEEFQVGGIYLITLEKKARKSKDDRAVEEILTQEYEYMYEADGKEFVDPYAVFITGRESWGKRRPVPVRGGICLETFDWEDDICPQIPYNDMILYQMHMRGFTKHSSSKVEHKGTFRGLIEKIPYLKELGINGVMLLPVYEFDEIRNRQQDYQIPADTMPKAEEKTVLLNYWGYGTKNTYYFAPKVSYASDKTRPSMEFKEMVKALHANGIEIIMDIYFTPGTNLFLMTDCLRNWVMQYHVDGFRVNQEVMPSLTLASDPVLSGVKIFGNYWDVAALSQAGISSRKNTLAEYNEGFLCNVRRFLKGDEGMVEKVVHSFARNESAYSVVNFITHVNGFTLMDLVSYDIKHNESNGEGNRDGAEINYSWNCGVEGKTRKRTVMDRRMTQIRNAFLMLLTSQGTPMILAGDEFGNTQMGNNNAYCHDDEVTWLNWNKTKRSESIFTFVKNMIAMRKSFRVFRQDHPLQMMDTLSCGMPDLSMHGVQAWRPDYSNYSRMLGMLYYGAYTAEWDGRSVYLIYNMYWESKSFDLPDLPTNGSWKVMVDTYDNTFDASLLSVPKTAAEKKRKKKAEPYISRKTVVAPRSIVIFVEV</sequence>
<feature type="region of interest" description="Disordered" evidence="2">
    <location>
        <begin position="1"/>
        <end position="26"/>
    </location>
</feature>
<dbReference type="SUPFAM" id="SSF51011">
    <property type="entry name" value="Glycosyl hydrolase domain"/>
    <property type="match status" value="1"/>
</dbReference>
<dbReference type="InterPro" id="IPR014756">
    <property type="entry name" value="Ig_E-set"/>
</dbReference>
<dbReference type="SMART" id="SM00642">
    <property type="entry name" value="Aamy"/>
    <property type="match status" value="1"/>
</dbReference>
<evidence type="ECO:0000256" key="1">
    <source>
        <dbReference type="ARBA" id="ARBA00008061"/>
    </source>
</evidence>